<gene>
    <name evidence="1" type="ORF">ACMD2_24079</name>
</gene>
<accession>A0A199VXK6</accession>
<organism evidence="1 2">
    <name type="scientific">Ananas comosus</name>
    <name type="common">Pineapple</name>
    <name type="synonym">Ananas ananas</name>
    <dbReference type="NCBI Taxonomy" id="4615"/>
    <lineage>
        <taxon>Eukaryota</taxon>
        <taxon>Viridiplantae</taxon>
        <taxon>Streptophyta</taxon>
        <taxon>Embryophyta</taxon>
        <taxon>Tracheophyta</taxon>
        <taxon>Spermatophyta</taxon>
        <taxon>Magnoliopsida</taxon>
        <taxon>Liliopsida</taxon>
        <taxon>Poales</taxon>
        <taxon>Bromeliaceae</taxon>
        <taxon>Bromelioideae</taxon>
        <taxon>Ananas</taxon>
    </lineage>
</organism>
<comment type="caution">
    <text evidence="1">The sequence shown here is derived from an EMBL/GenBank/DDBJ whole genome shotgun (WGS) entry which is preliminary data.</text>
</comment>
<dbReference type="EMBL" id="LSRQ01000560">
    <property type="protein sequence ID" value="OAY81982.1"/>
    <property type="molecule type" value="Genomic_DNA"/>
</dbReference>
<reference evidence="1 2" key="1">
    <citation type="journal article" date="2016" name="DNA Res.">
        <title>The draft genome of MD-2 pineapple using hybrid error correction of long reads.</title>
        <authorList>
            <person name="Redwan R.M."/>
            <person name="Saidin A."/>
            <person name="Kumar S.V."/>
        </authorList>
    </citation>
    <scope>NUCLEOTIDE SEQUENCE [LARGE SCALE GENOMIC DNA]</scope>
    <source>
        <strain evidence="2">cv. MD2</strain>
        <tissue evidence="1">Leaf</tissue>
    </source>
</reference>
<dbReference type="STRING" id="4615.A0A199VXK6"/>
<dbReference type="Proteomes" id="UP000092600">
    <property type="component" value="Unassembled WGS sequence"/>
</dbReference>
<proteinExistence type="predicted"/>
<protein>
    <submittedName>
        <fullName evidence="1">Uncharacterized protein</fullName>
    </submittedName>
</protein>
<name>A0A199VXK6_ANACO</name>
<evidence type="ECO:0000313" key="2">
    <source>
        <dbReference type="Proteomes" id="UP000092600"/>
    </source>
</evidence>
<sequence>MYKDLYLFSYDIPFKYVFAASEQIKKTAHWEVDVQVELFHATIGANRLVSGLFKGKTLLYFDLKHVVLKIVPMYLPQAEENMILVSSHIDTVFSTYASNLFVLFYTFFLLSYDTCHPPSMERYNSFCNRFGGYGNWRQGGSAPWALENFAAVSKYPSAQIFAQNDKLKLLKPGSLQHLGENILAFLLRTAMSSKLQKDMEPRGRRRN</sequence>
<evidence type="ECO:0000313" key="1">
    <source>
        <dbReference type="EMBL" id="OAY81982.1"/>
    </source>
</evidence>
<dbReference type="AlphaFoldDB" id="A0A199VXK6"/>